<sequence length="348" mass="38672">MAKLNFGGVEENVVTREEFPLQKAQETLKDEVVAVIGYGVQGPGQALNQKDNGINVIVGQRKNSKSWDKAVADGFVPGETLFEIEEALQKGTIICYLLSDAAQIEYWPKVKQHLTPGKALYFSHGFGITFNERTGIIPPADVDVFLVAPKGSGTSLRRMFLQDRGLNSSFAVYQDATGKARERVTALGIAIGSGYLFETDFKKEVYSDLAGERGTLMGAVQGIFAAQYDVLRKNGHSPSEAFNETVEELTQSLMPLVAENGMDWMYANCSTTAQRGALDWWKRFRDATSPLFEELYDNVAKGNEAQRSIDSNSKPDYREKLEVELTELRDSEMWQAGKTVRSLRPENN</sequence>
<gene>
    <name evidence="12" type="primary">ilvC</name>
    <name evidence="12" type="ORF">EG352_21715</name>
</gene>
<comment type="cofactor">
    <cofactor evidence="1">
        <name>Mg(2+)</name>
        <dbReference type="ChEBI" id="CHEBI:18420"/>
    </cofactor>
</comment>
<dbReference type="InterPro" id="IPR000506">
    <property type="entry name" value="KARI_C"/>
</dbReference>
<dbReference type="AlphaFoldDB" id="A0A1Z3VXM9"/>
<dbReference type="Gene3D" id="1.10.1040.10">
    <property type="entry name" value="N-(1-d-carboxylethyl)-l-norvaline Dehydrogenase, domain 2"/>
    <property type="match status" value="3"/>
</dbReference>
<evidence type="ECO:0000256" key="9">
    <source>
        <dbReference type="ARBA" id="ARBA00023304"/>
    </source>
</evidence>
<dbReference type="Pfam" id="PF01450">
    <property type="entry name" value="KARI_C"/>
    <property type="match status" value="1"/>
</dbReference>
<feature type="binding site" evidence="11">
    <location>
        <position position="244"/>
    </location>
    <ligand>
        <name>Mg(2+)</name>
        <dbReference type="ChEBI" id="CHEBI:18420"/>
        <label>2</label>
    </ligand>
</feature>
<dbReference type="RefSeq" id="WP_027373229.1">
    <property type="nucleotide sequence ID" value="NZ_CP022058.2"/>
</dbReference>
<dbReference type="InterPro" id="IPR036291">
    <property type="entry name" value="NAD(P)-bd_dom_sf"/>
</dbReference>
<feature type="binding site" evidence="11">
    <location>
        <position position="212"/>
    </location>
    <ligand>
        <name>Mg(2+)</name>
        <dbReference type="ChEBI" id="CHEBI:18420"/>
        <label>1</label>
    </ligand>
</feature>
<keyword evidence="9 11" id="KW-0100">Branched-chain amino acid biosynthesis</keyword>
<dbReference type="GO" id="GO:0004455">
    <property type="term" value="F:ketol-acid reductoisomerase activity"/>
    <property type="evidence" value="ECO:0007669"/>
    <property type="project" value="UniProtKB-UniRule"/>
</dbReference>
<evidence type="ECO:0000256" key="6">
    <source>
        <dbReference type="ARBA" id="ARBA00022723"/>
    </source>
</evidence>
<evidence type="ECO:0000256" key="8">
    <source>
        <dbReference type="ARBA" id="ARBA00023002"/>
    </source>
</evidence>
<comment type="pathway">
    <text evidence="3">Amino-acid biosynthesis; L-isoleucine biosynthesis; L-isoleucine from 2-oxobutanoate: step 2/4.</text>
</comment>
<dbReference type="NCBIfam" id="TIGR00465">
    <property type="entry name" value="ilvC"/>
    <property type="match status" value="1"/>
</dbReference>
<dbReference type="EMBL" id="CP033930">
    <property type="protein sequence ID" value="AZB20177.1"/>
    <property type="molecule type" value="Genomic_DNA"/>
</dbReference>
<organism evidence="12 13">
    <name type="scientific">Chryseobacterium indologenes</name>
    <name type="common">Flavobacterium indologenes</name>
    <dbReference type="NCBI Taxonomy" id="253"/>
    <lineage>
        <taxon>Bacteria</taxon>
        <taxon>Pseudomonadati</taxon>
        <taxon>Bacteroidota</taxon>
        <taxon>Flavobacteriia</taxon>
        <taxon>Flavobacteriales</taxon>
        <taxon>Weeksellaceae</taxon>
        <taxon>Chryseobacterium group</taxon>
        <taxon>Chryseobacterium</taxon>
    </lineage>
</organism>
<keyword evidence="5 11" id="KW-0028">Amino-acid biosynthesis</keyword>
<evidence type="ECO:0000256" key="4">
    <source>
        <dbReference type="ARBA" id="ARBA00010318"/>
    </source>
</evidence>
<keyword evidence="6 11" id="KW-0479">Metal-binding</keyword>
<protein>
    <recommendedName>
        <fullName evidence="10">Ketol-acid reductoisomerase</fullName>
        <ecNumber evidence="10">1.1.1.86</ecNumber>
    </recommendedName>
</protein>
<dbReference type="Gene3D" id="3.40.50.720">
    <property type="entry name" value="NAD(P)-binding Rossmann-like Domain"/>
    <property type="match status" value="1"/>
</dbReference>
<dbReference type="KEGG" id="cio:CEQ15_01475"/>
<accession>A0A1Z3VXM9</accession>
<dbReference type="InterPro" id="IPR013328">
    <property type="entry name" value="6PGD_dom2"/>
</dbReference>
<dbReference type="InterPro" id="IPR008927">
    <property type="entry name" value="6-PGluconate_DH-like_C_sf"/>
</dbReference>
<evidence type="ECO:0000256" key="3">
    <source>
        <dbReference type="ARBA" id="ARBA00004885"/>
    </source>
</evidence>
<dbReference type="InterPro" id="IPR013116">
    <property type="entry name" value="KARI_N"/>
</dbReference>
<dbReference type="Proteomes" id="UP000269015">
    <property type="component" value="Chromosome"/>
</dbReference>
<keyword evidence="8 11" id="KW-0560">Oxidoreductase</keyword>
<evidence type="ECO:0000313" key="13">
    <source>
        <dbReference type="Proteomes" id="UP000269015"/>
    </source>
</evidence>
<evidence type="ECO:0000256" key="7">
    <source>
        <dbReference type="ARBA" id="ARBA00022842"/>
    </source>
</evidence>
<reference evidence="12 13" key="1">
    <citation type="submission" date="2018-11" db="EMBL/GenBank/DDBJ databases">
        <title>Proposal to divide the Flavobacteriaceae and reorganize its genera based on Amino Acid Identity values calculated from whole genome sequences.</title>
        <authorList>
            <person name="Nicholson A.C."/>
            <person name="Gulvik C.A."/>
            <person name="Whitney A.M."/>
            <person name="Humrighouse B.W."/>
            <person name="Bell M."/>
            <person name="Holmes B."/>
            <person name="Steigerwalt A.G."/>
            <person name="Villarma A."/>
            <person name="Sheth M."/>
            <person name="Batra D."/>
            <person name="Pryor J."/>
            <person name="Bernardet J.-F."/>
            <person name="Hugo C."/>
            <person name="Kampfer P."/>
            <person name="Newman J."/>
            <person name="McQuiston J.R."/>
        </authorList>
    </citation>
    <scope>NUCLEOTIDE SEQUENCE [LARGE SCALE GENOMIC DNA]</scope>
    <source>
        <strain evidence="12 13">H5559</strain>
    </source>
</reference>
<dbReference type="FunFam" id="1.10.1040.10:FF:000003">
    <property type="entry name" value="Ketol-acid reductoisomerase, mitochondrial"/>
    <property type="match status" value="1"/>
</dbReference>
<keyword evidence="7 11" id="KW-0460">Magnesium</keyword>
<dbReference type="GO" id="GO:0009099">
    <property type="term" value="P:L-valine biosynthetic process"/>
    <property type="evidence" value="ECO:0007669"/>
    <property type="project" value="UniProtKB-UniRule"/>
</dbReference>
<dbReference type="OrthoDB" id="9804088at2"/>
<dbReference type="GO" id="GO:0046872">
    <property type="term" value="F:metal ion binding"/>
    <property type="evidence" value="ECO:0007669"/>
    <property type="project" value="UniProtKB-UniRule"/>
</dbReference>
<evidence type="ECO:0000313" key="12">
    <source>
        <dbReference type="EMBL" id="AZB20177.1"/>
    </source>
</evidence>
<dbReference type="GO" id="GO:0009097">
    <property type="term" value="P:isoleucine biosynthetic process"/>
    <property type="evidence" value="ECO:0007669"/>
    <property type="project" value="UniProtKB-UniRule"/>
</dbReference>
<dbReference type="EC" id="1.1.1.86" evidence="10"/>
<name>A0A1Z3VXM9_CHRID</name>
<feature type="binding site" evidence="11">
    <location>
        <position position="208"/>
    </location>
    <ligand>
        <name>Mg(2+)</name>
        <dbReference type="ChEBI" id="CHEBI:18420"/>
        <label>1</label>
    </ligand>
</feature>
<dbReference type="InterPro" id="IPR013023">
    <property type="entry name" value="KARI"/>
</dbReference>
<evidence type="ECO:0000256" key="1">
    <source>
        <dbReference type="ARBA" id="ARBA00001946"/>
    </source>
</evidence>
<evidence type="ECO:0000256" key="5">
    <source>
        <dbReference type="ARBA" id="ARBA00022605"/>
    </source>
</evidence>
<comment type="similarity">
    <text evidence="4 11">Belongs to the ketol-acid reductoisomerase family.</text>
</comment>
<dbReference type="PANTHER" id="PTHR21371">
    <property type="entry name" value="KETOL-ACID REDUCTOISOMERASE, MITOCHONDRIAL"/>
    <property type="match status" value="1"/>
</dbReference>
<dbReference type="PANTHER" id="PTHR21371:SF1">
    <property type="entry name" value="KETOL-ACID REDUCTOISOMERASE, MITOCHONDRIAL"/>
    <property type="match status" value="1"/>
</dbReference>
<evidence type="ECO:0000256" key="10">
    <source>
        <dbReference type="NCBIfam" id="TIGR00465"/>
    </source>
</evidence>
<dbReference type="GeneID" id="56901227"/>
<feature type="binding site" evidence="11">
    <location>
        <position position="208"/>
    </location>
    <ligand>
        <name>Mg(2+)</name>
        <dbReference type="ChEBI" id="CHEBI:18420"/>
        <label>2</label>
    </ligand>
</feature>
<comment type="pathway">
    <text evidence="2">Amino-acid biosynthesis; L-valine biosynthesis; L-valine from pyruvate: step 2/4.</text>
</comment>
<feature type="binding site" evidence="11">
    <location>
        <position position="270"/>
    </location>
    <ligand>
        <name>substrate</name>
    </ligand>
</feature>
<feature type="binding site" evidence="11">
    <location>
        <position position="248"/>
    </location>
    <ligand>
        <name>Mg(2+)</name>
        <dbReference type="ChEBI" id="CHEBI:18420"/>
        <label>2</label>
    </ligand>
</feature>
<evidence type="ECO:0000256" key="2">
    <source>
        <dbReference type="ARBA" id="ARBA00004864"/>
    </source>
</evidence>
<evidence type="ECO:0000256" key="11">
    <source>
        <dbReference type="PROSITE-ProRule" id="PRU01198"/>
    </source>
</evidence>
<dbReference type="PROSITE" id="PS51850">
    <property type="entry name" value="KARI_N"/>
    <property type="match status" value="1"/>
</dbReference>
<dbReference type="SUPFAM" id="SSF48179">
    <property type="entry name" value="6-phosphogluconate dehydrogenase C-terminal domain-like"/>
    <property type="match status" value="1"/>
</dbReference>
<proteinExistence type="inferred from homology"/>
<dbReference type="PROSITE" id="PS51851">
    <property type="entry name" value="KARI_C"/>
    <property type="match status" value="1"/>
</dbReference>
<dbReference type="SUPFAM" id="SSF51735">
    <property type="entry name" value="NAD(P)-binding Rossmann-fold domains"/>
    <property type="match status" value="1"/>
</dbReference>
<dbReference type="Pfam" id="PF07991">
    <property type="entry name" value="KARI_N"/>
    <property type="match status" value="1"/>
</dbReference>